<comment type="caution">
    <text evidence="2">The sequence shown here is derived from an EMBL/GenBank/DDBJ whole genome shotgun (WGS) entry which is preliminary data.</text>
</comment>
<dbReference type="EMBL" id="JAJATZ010000006">
    <property type="protein sequence ID" value="MCB5200139.1"/>
    <property type="molecule type" value="Genomic_DNA"/>
</dbReference>
<gene>
    <name evidence="2" type="ORF">LGQ03_12890</name>
</gene>
<dbReference type="Gene3D" id="2.30.110.10">
    <property type="entry name" value="Electron Transport, Fmn-binding Protein, Chain A"/>
    <property type="match status" value="1"/>
</dbReference>
<protein>
    <submittedName>
        <fullName evidence="2">Flavin reductase family protein</fullName>
    </submittedName>
</protein>
<sequence length="201" mass="22063">MFYRPKDGHDLPHNPFNALVTPRPIGWISTRGADGRDNLAPYSFFNAVAYTPPQVMFASLGAKPDRPGTKDSLANINDTGVFACNVVSFDLKEQMNHSSGGWRADVDEFELTGLEKGQCTTIDCPFVAAAPAVLECELRQIIKLEGAANYAVFGEVVGIHIDDRFIKDGMFDVTAVKPVSRLGYRDFSVVENVFEMGRPGE</sequence>
<evidence type="ECO:0000313" key="2">
    <source>
        <dbReference type="EMBL" id="MCB5200139.1"/>
    </source>
</evidence>
<reference evidence="2" key="1">
    <citation type="submission" date="2021-10" db="EMBL/GenBank/DDBJ databases">
        <title>Loktanella gaetbuli sp. nov., isolated from a tidal flat.</title>
        <authorList>
            <person name="Park S."/>
            <person name="Yoon J.-H."/>
        </authorList>
    </citation>
    <scope>NUCLEOTIDE SEQUENCE</scope>
    <source>
        <strain evidence="2">TSTF-M6</strain>
    </source>
</reference>
<evidence type="ECO:0000313" key="3">
    <source>
        <dbReference type="Proteomes" id="UP001138961"/>
    </source>
</evidence>
<accession>A0ABS8BWR6</accession>
<evidence type="ECO:0000259" key="1">
    <source>
        <dbReference type="SMART" id="SM00903"/>
    </source>
</evidence>
<proteinExistence type="predicted"/>
<dbReference type="Pfam" id="PF01613">
    <property type="entry name" value="Flavin_Reduct"/>
    <property type="match status" value="1"/>
</dbReference>
<organism evidence="2 3">
    <name type="scientific">Loktanella gaetbuli</name>
    <dbReference type="NCBI Taxonomy" id="2881335"/>
    <lineage>
        <taxon>Bacteria</taxon>
        <taxon>Pseudomonadati</taxon>
        <taxon>Pseudomonadota</taxon>
        <taxon>Alphaproteobacteria</taxon>
        <taxon>Rhodobacterales</taxon>
        <taxon>Roseobacteraceae</taxon>
        <taxon>Loktanella</taxon>
    </lineage>
</organism>
<dbReference type="InterPro" id="IPR002563">
    <property type="entry name" value="Flavin_Rdtase-like_dom"/>
</dbReference>
<dbReference type="SUPFAM" id="SSF50475">
    <property type="entry name" value="FMN-binding split barrel"/>
    <property type="match status" value="1"/>
</dbReference>
<dbReference type="SMART" id="SM00903">
    <property type="entry name" value="Flavin_Reduct"/>
    <property type="match status" value="1"/>
</dbReference>
<dbReference type="Proteomes" id="UP001138961">
    <property type="component" value="Unassembled WGS sequence"/>
</dbReference>
<keyword evidence="3" id="KW-1185">Reference proteome</keyword>
<dbReference type="PANTHER" id="PTHR43812">
    <property type="entry name" value="BLR2425 PROTEIN"/>
    <property type="match status" value="1"/>
</dbReference>
<feature type="domain" description="Flavin reductase like" evidence="1">
    <location>
        <begin position="18"/>
        <end position="167"/>
    </location>
</feature>
<dbReference type="PANTHER" id="PTHR43812:SF2">
    <property type="entry name" value="FLAVIN REDUCTASE LIKE DOMAIN-CONTAINING PROTEIN"/>
    <property type="match status" value="1"/>
</dbReference>
<dbReference type="InterPro" id="IPR012349">
    <property type="entry name" value="Split_barrel_FMN-bd"/>
</dbReference>
<name>A0ABS8BWR6_9RHOB</name>
<dbReference type="RefSeq" id="WP_090158579.1">
    <property type="nucleotide sequence ID" value="NZ_JAJATZ010000006.1"/>
</dbReference>